<dbReference type="EMBL" id="JASUXU010000072">
    <property type="protein sequence ID" value="KAK0310936.1"/>
    <property type="molecule type" value="Genomic_DNA"/>
</dbReference>
<protein>
    <recommendedName>
        <fullName evidence="4">Amidase domain-containing protein</fullName>
    </recommendedName>
</protein>
<dbReference type="Proteomes" id="UP001168146">
    <property type="component" value="Unassembled WGS sequence"/>
</dbReference>
<feature type="active site" description="Charge relay system" evidence="3">
    <location>
        <position position="134"/>
    </location>
</feature>
<gene>
    <name evidence="5" type="ORF">LTR82_014539</name>
</gene>
<proteinExistence type="inferred from homology"/>
<evidence type="ECO:0000256" key="2">
    <source>
        <dbReference type="ARBA" id="ARBA00022801"/>
    </source>
</evidence>
<evidence type="ECO:0000259" key="4">
    <source>
        <dbReference type="Pfam" id="PF01425"/>
    </source>
</evidence>
<dbReference type="PANTHER" id="PTHR46072">
    <property type="entry name" value="AMIDASE-RELATED-RELATED"/>
    <property type="match status" value="1"/>
</dbReference>
<accession>A0AAN6F9W5</accession>
<dbReference type="InterPro" id="IPR036928">
    <property type="entry name" value="AS_sf"/>
</dbReference>
<dbReference type="PIRSF" id="PIRSF001221">
    <property type="entry name" value="Amidase_fungi"/>
    <property type="match status" value="1"/>
</dbReference>
<evidence type="ECO:0000313" key="5">
    <source>
        <dbReference type="EMBL" id="KAK0310936.1"/>
    </source>
</evidence>
<feature type="domain" description="Amidase" evidence="4">
    <location>
        <begin position="78"/>
        <end position="530"/>
    </location>
</feature>
<evidence type="ECO:0000256" key="1">
    <source>
        <dbReference type="ARBA" id="ARBA00009199"/>
    </source>
</evidence>
<reference evidence="5" key="1">
    <citation type="submission" date="2021-12" db="EMBL/GenBank/DDBJ databases">
        <title>Black yeast isolated from Biological Soil Crust.</title>
        <authorList>
            <person name="Kurbessoian T."/>
        </authorList>
    </citation>
    <scope>NUCLEOTIDE SEQUENCE</scope>
    <source>
        <strain evidence="5">CCFEE 5208</strain>
    </source>
</reference>
<keyword evidence="2" id="KW-0378">Hydrolase</keyword>
<sequence>MSSAESWQSIAARAQKSVLDSIPTEWRLPPGTKATRENNARQIIHESGLLTATQLEITELTATDLLQRISKGELSCVEATEACLARTAIAHQLVNCLVEFMPEEALAKAKELDAEFAKSGKPIGPLHGLPMSIKDILDVQGKTTTMAAVAWLENPPASTDASVVKVMRDAGAIFIARTTMPQTGMALETVSNLWGRTLNAHNPAFGSGGSSGGEAALTALHGTPASPLSTDIGGSIRAPAAFNGLYAMRPTSERCPHLGGKTAAPGNVSIKVSAGPACHGMEDLKLFVHLILTHPTLPYEPTCCIPFWNETSRPSTPLRIGIMLSDGVVDAHPPIKRAIQETAAKLKAAGHDVCDFAPPFDFWEAALTTWALYFQTGAREMRAVLAEIGEPPIKQFEHNFDVFKTKELTVPELFKRNVEQTAYKVAFQQTWDAAGVDCIICPCAPAAGVPHDFPLWWGYTTIWNLLDYPSVVVPVKDLDINPAQDAKDMGYRPHENPFDKANHELYDPELWKGHPVTLQLVGRPYRDEALIAVSEVIDSIVNKPETASSHS</sequence>
<dbReference type="InterPro" id="IPR023631">
    <property type="entry name" value="Amidase_dom"/>
</dbReference>
<name>A0AAN6F9W5_9PEZI</name>
<evidence type="ECO:0000256" key="3">
    <source>
        <dbReference type="PIRSR" id="PIRSR001221-1"/>
    </source>
</evidence>
<evidence type="ECO:0000313" key="6">
    <source>
        <dbReference type="Proteomes" id="UP001168146"/>
    </source>
</evidence>
<comment type="similarity">
    <text evidence="1">Belongs to the amidase family.</text>
</comment>
<dbReference type="SUPFAM" id="SSF75304">
    <property type="entry name" value="Amidase signature (AS) enzymes"/>
    <property type="match status" value="1"/>
</dbReference>
<dbReference type="AlphaFoldDB" id="A0AAN6F9W5"/>
<dbReference type="Pfam" id="PF01425">
    <property type="entry name" value="Amidase"/>
    <property type="match status" value="1"/>
</dbReference>
<feature type="active site" description="Acyl-ester intermediate" evidence="3">
    <location>
        <position position="235"/>
    </location>
</feature>
<dbReference type="Gene3D" id="3.90.1300.10">
    <property type="entry name" value="Amidase signature (AS) domain"/>
    <property type="match status" value="1"/>
</dbReference>
<feature type="active site" description="Charge relay system" evidence="3">
    <location>
        <position position="210"/>
    </location>
</feature>
<organism evidence="5 6">
    <name type="scientific">Friedmanniomyces endolithicus</name>
    <dbReference type="NCBI Taxonomy" id="329885"/>
    <lineage>
        <taxon>Eukaryota</taxon>
        <taxon>Fungi</taxon>
        <taxon>Dikarya</taxon>
        <taxon>Ascomycota</taxon>
        <taxon>Pezizomycotina</taxon>
        <taxon>Dothideomycetes</taxon>
        <taxon>Dothideomycetidae</taxon>
        <taxon>Mycosphaerellales</taxon>
        <taxon>Teratosphaeriaceae</taxon>
        <taxon>Friedmanniomyces</taxon>
    </lineage>
</organism>
<comment type="caution">
    <text evidence="5">The sequence shown here is derived from an EMBL/GenBank/DDBJ whole genome shotgun (WGS) entry which is preliminary data.</text>
</comment>
<dbReference type="GO" id="GO:0016787">
    <property type="term" value="F:hydrolase activity"/>
    <property type="evidence" value="ECO:0007669"/>
    <property type="project" value="UniProtKB-KW"/>
</dbReference>